<reference evidence="2" key="1">
    <citation type="submission" date="2014-07" db="EMBL/GenBank/DDBJ databases">
        <title>Identification of a novel salt tolerance gene in wild soybean by whole-genome sequencing.</title>
        <authorList>
            <person name="Lam H.-M."/>
            <person name="Qi X."/>
            <person name="Li M.-W."/>
            <person name="Liu X."/>
            <person name="Xie M."/>
            <person name="Ni M."/>
            <person name="Xu X."/>
        </authorList>
    </citation>
    <scope>NUCLEOTIDE SEQUENCE [LARGE SCALE GENOMIC DNA]</scope>
    <source>
        <tissue evidence="2">Root</tissue>
    </source>
</reference>
<dbReference type="PANTHER" id="PTHR32212">
    <property type="entry name" value="CYCLIN-LIKE F-BOX"/>
    <property type="match status" value="1"/>
</dbReference>
<dbReference type="SUPFAM" id="SSF81383">
    <property type="entry name" value="F-box domain"/>
    <property type="match status" value="1"/>
</dbReference>
<protein>
    <submittedName>
        <fullName evidence="2">F-box protein</fullName>
    </submittedName>
</protein>
<organism evidence="2">
    <name type="scientific">Glycine soja</name>
    <name type="common">Wild soybean</name>
    <dbReference type="NCBI Taxonomy" id="3848"/>
    <lineage>
        <taxon>Eukaryota</taxon>
        <taxon>Viridiplantae</taxon>
        <taxon>Streptophyta</taxon>
        <taxon>Embryophyta</taxon>
        <taxon>Tracheophyta</taxon>
        <taxon>Spermatophyta</taxon>
        <taxon>Magnoliopsida</taxon>
        <taxon>eudicotyledons</taxon>
        <taxon>Gunneridae</taxon>
        <taxon>Pentapetalae</taxon>
        <taxon>rosids</taxon>
        <taxon>fabids</taxon>
        <taxon>Fabales</taxon>
        <taxon>Fabaceae</taxon>
        <taxon>Papilionoideae</taxon>
        <taxon>50 kb inversion clade</taxon>
        <taxon>NPAAA clade</taxon>
        <taxon>indigoferoid/millettioid clade</taxon>
        <taxon>Phaseoleae</taxon>
        <taxon>Glycine</taxon>
        <taxon>Glycine subgen. Soja</taxon>
    </lineage>
</organism>
<dbReference type="Proteomes" id="UP000053555">
    <property type="component" value="Unassembled WGS sequence"/>
</dbReference>
<dbReference type="PROSITE" id="PS50181">
    <property type="entry name" value="FBOX"/>
    <property type="match status" value="1"/>
</dbReference>
<dbReference type="Pfam" id="PF00646">
    <property type="entry name" value="F-box"/>
    <property type="match status" value="1"/>
</dbReference>
<dbReference type="EMBL" id="KN650505">
    <property type="protein sequence ID" value="KHN31812.1"/>
    <property type="molecule type" value="Genomic_DNA"/>
</dbReference>
<dbReference type="PANTHER" id="PTHR32212:SF267">
    <property type="entry name" value="F-BOX_RNI_FBD-LIKE DOMAIN PROTEIN"/>
    <property type="match status" value="1"/>
</dbReference>
<name>A0A0B2RJ27_GLYSO</name>
<dbReference type="Gene3D" id="1.20.1280.50">
    <property type="match status" value="1"/>
</dbReference>
<dbReference type="CDD" id="cd22160">
    <property type="entry name" value="F-box_AtFBL13-like"/>
    <property type="match status" value="1"/>
</dbReference>
<sequence length="352" mass="40823">MKEELNLSKDDWDKISELPDNILLHMMNFMDTREAVQTCVLSKRWNNLWKRLTSLLFNSSEFESVFKFNKFLSKFLSDRDDSISLLNVDLDFRPPHEIACLSDCTLYYLGFLGRPRFELEPLNRLMEYAVSRNCQRFSINVGFDCRLDVDPVCFCPSLTILRLSFTPYGANCKLPKSLQLPVLKTLYLHHVGFTASDNGCAEPFSTCFLLNTLVLECCYLDVDAKVICISNSNLSCLVLDNKFEVADEIVLSTPKLRLLTIKDDCCMNKFSSTCNLSFLEKVYIDVISYDEHSSVHLSWLQLVSNIKEMILSADTIRLIRRVRHFCMFSCHRYFYDSRPIVSTIDFFLAIQY</sequence>
<proteinExistence type="predicted"/>
<dbReference type="InterPro" id="IPR001810">
    <property type="entry name" value="F-box_dom"/>
</dbReference>
<feature type="domain" description="F-box" evidence="1">
    <location>
        <begin position="12"/>
        <end position="60"/>
    </location>
</feature>
<evidence type="ECO:0000259" key="1">
    <source>
        <dbReference type="PROSITE" id="PS50181"/>
    </source>
</evidence>
<dbReference type="InterPro" id="IPR053781">
    <property type="entry name" value="F-box_AtFBL13-like"/>
</dbReference>
<dbReference type="SMART" id="SM00256">
    <property type="entry name" value="FBOX"/>
    <property type="match status" value="1"/>
</dbReference>
<dbReference type="SUPFAM" id="SSF52047">
    <property type="entry name" value="RNI-like"/>
    <property type="match status" value="1"/>
</dbReference>
<dbReference type="AlphaFoldDB" id="A0A0B2RJ27"/>
<dbReference type="InterPro" id="IPR036047">
    <property type="entry name" value="F-box-like_dom_sf"/>
</dbReference>
<accession>A0A0B2RJ27</accession>
<evidence type="ECO:0000313" key="2">
    <source>
        <dbReference type="EMBL" id="KHN31812.1"/>
    </source>
</evidence>
<gene>
    <name evidence="2" type="ORF">glysoja_041693</name>
</gene>